<dbReference type="AlphaFoldDB" id="A0A916U8K6"/>
<keyword evidence="2" id="KW-1185">Reference proteome</keyword>
<name>A0A916U8K6_9HYPH</name>
<evidence type="ECO:0000313" key="2">
    <source>
        <dbReference type="Proteomes" id="UP000637002"/>
    </source>
</evidence>
<proteinExistence type="predicted"/>
<dbReference type="EMBL" id="BMGG01000004">
    <property type="protein sequence ID" value="GGC64605.1"/>
    <property type="molecule type" value="Genomic_DNA"/>
</dbReference>
<dbReference type="Proteomes" id="UP000637002">
    <property type="component" value="Unassembled WGS sequence"/>
</dbReference>
<sequence>MNAGVIEFTFKDAMLSFSTGPMNAAEAAYFSRRAPDLAARATIKTMTPIPPFVRNMKRT</sequence>
<reference evidence="1" key="1">
    <citation type="journal article" date="2014" name="Int. J. Syst. Evol. Microbiol.">
        <title>Complete genome sequence of Corynebacterium casei LMG S-19264T (=DSM 44701T), isolated from a smear-ripened cheese.</title>
        <authorList>
            <consortium name="US DOE Joint Genome Institute (JGI-PGF)"/>
            <person name="Walter F."/>
            <person name="Albersmeier A."/>
            <person name="Kalinowski J."/>
            <person name="Ruckert C."/>
        </authorList>
    </citation>
    <scope>NUCLEOTIDE SEQUENCE</scope>
    <source>
        <strain evidence="1">CGMCC 1.12919</strain>
    </source>
</reference>
<reference evidence="1" key="2">
    <citation type="submission" date="2020-09" db="EMBL/GenBank/DDBJ databases">
        <authorList>
            <person name="Sun Q."/>
            <person name="Zhou Y."/>
        </authorList>
    </citation>
    <scope>NUCLEOTIDE SEQUENCE</scope>
    <source>
        <strain evidence="1">CGMCC 1.12919</strain>
    </source>
</reference>
<evidence type="ECO:0000313" key="1">
    <source>
        <dbReference type="EMBL" id="GGC64605.1"/>
    </source>
</evidence>
<organism evidence="1 2">
    <name type="scientific">Chelatococcus reniformis</name>
    <dbReference type="NCBI Taxonomy" id="1494448"/>
    <lineage>
        <taxon>Bacteria</taxon>
        <taxon>Pseudomonadati</taxon>
        <taxon>Pseudomonadota</taxon>
        <taxon>Alphaproteobacteria</taxon>
        <taxon>Hyphomicrobiales</taxon>
        <taxon>Chelatococcaceae</taxon>
        <taxon>Chelatococcus</taxon>
    </lineage>
</organism>
<gene>
    <name evidence="1" type="ORF">GCM10010994_24010</name>
</gene>
<protein>
    <submittedName>
        <fullName evidence="1">Uncharacterized protein</fullName>
    </submittedName>
</protein>
<comment type="caution">
    <text evidence="1">The sequence shown here is derived from an EMBL/GenBank/DDBJ whole genome shotgun (WGS) entry which is preliminary data.</text>
</comment>
<accession>A0A916U8K6</accession>